<dbReference type="Gene3D" id="3.30.1390.20">
    <property type="entry name" value="Ribosomal protein L30, ferredoxin-like fold domain"/>
    <property type="match status" value="1"/>
</dbReference>
<feature type="domain" description="Large ribosomal subunit protein uL30-like ferredoxin-like fold" evidence="6">
    <location>
        <begin position="5"/>
        <end position="50"/>
    </location>
</feature>
<keyword evidence="3 5" id="KW-0689">Ribosomal protein</keyword>
<dbReference type="Proteomes" id="UP001215087">
    <property type="component" value="Unassembled WGS sequence"/>
</dbReference>
<evidence type="ECO:0000256" key="5">
    <source>
        <dbReference type="HAMAP-Rule" id="MF_01371"/>
    </source>
</evidence>
<evidence type="ECO:0000313" key="7">
    <source>
        <dbReference type="EMBL" id="ARD65202.1"/>
    </source>
</evidence>
<evidence type="ECO:0000313" key="10">
    <source>
        <dbReference type="Proteomes" id="UP001215087"/>
    </source>
</evidence>
<keyword evidence="10" id="KW-1185">Reference proteome</keyword>
<dbReference type="FunFam" id="3.30.1390.20:FF:000001">
    <property type="entry name" value="50S ribosomal protein L30"/>
    <property type="match status" value="1"/>
</dbReference>
<evidence type="ECO:0000256" key="2">
    <source>
        <dbReference type="ARBA" id="ARBA00011838"/>
    </source>
</evidence>
<sequence>MAKQLKITLKKSIIGRNQRQRKTIEALGLKKIGQTVVHDDTPQIRGMIHKTDFMLDVEEV</sequence>
<dbReference type="CDD" id="cd01658">
    <property type="entry name" value="Ribosomal_L30"/>
    <property type="match status" value="1"/>
</dbReference>
<dbReference type="Proteomes" id="UP000192391">
    <property type="component" value="Chromosome"/>
</dbReference>
<dbReference type="SUPFAM" id="SSF55129">
    <property type="entry name" value="Ribosomal protein L30p/L7e"/>
    <property type="match status" value="1"/>
</dbReference>
<dbReference type="KEGG" id="elim:B2M23_06440"/>
<reference evidence="7" key="3">
    <citation type="submission" date="2017-02" db="EMBL/GenBank/DDBJ databases">
        <title>Integrative analysis reveals regulation of autotrophic growth of syngas fermenting bacteria at the translational level.</title>
        <authorList>
            <person name="Song Y."/>
            <person name="Shin J."/>
            <person name="Jeong Y."/>
            <person name="Jin S."/>
            <person name="Kim D.R."/>
            <person name="Kim S.C."/>
            <person name="Cho S."/>
            <person name="Cho B.-K."/>
        </authorList>
    </citation>
    <scope>NUCLEOTIDE SEQUENCE</scope>
    <source>
        <strain evidence="7">ATCC 8486</strain>
    </source>
</reference>
<dbReference type="PIRSF" id="PIRSF002211">
    <property type="entry name" value="Ribosomal_L30_bac-type"/>
    <property type="match status" value="1"/>
</dbReference>
<dbReference type="GeneID" id="68364876"/>
<comment type="similarity">
    <text evidence="1 5">Belongs to the universal ribosomal protein uL30 family.</text>
</comment>
<dbReference type="GO" id="GO:0006412">
    <property type="term" value="P:translation"/>
    <property type="evidence" value="ECO:0007669"/>
    <property type="project" value="UniProtKB-UniRule"/>
</dbReference>
<dbReference type="NCBIfam" id="TIGR01308">
    <property type="entry name" value="rpmD_bact"/>
    <property type="match status" value="1"/>
</dbReference>
<evidence type="ECO:0000256" key="1">
    <source>
        <dbReference type="ARBA" id="ARBA00007594"/>
    </source>
</evidence>
<dbReference type="InterPro" id="IPR016082">
    <property type="entry name" value="Ribosomal_uL30_ferredoxin-like"/>
</dbReference>
<evidence type="ECO:0000256" key="3">
    <source>
        <dbReference type="ARBA" id="ARBA00022980"/>
    </source>
</evidence>
<gene>
    <name evidence="5 8" type="primary">rpmD</name>
    <name evidence="7" type="ORF">B2M23_06440</name>
    <name evidence="8" type="ORF">PTZ04_13545</name>
</gene>
<dbReference type="AlphaFoldDB" id="A0A0U3FNC3"/>
<dbReference type="HAMAP" id="MF_01371_B">
    <property type="entry name" value="Ribosomal_uL30_B"/>
    <property type="match status" value="1"/>
</dbReference>
<reference evidence="9" key="2">
    <citation type="journal article" date="2017" name="Sci. Rep.">
        <title>Determination of the Genome and Primary Transcriptome of Syngas Fermenting Eubacterium limosum ATCC 8486.</title>
        <authorList>
            <person name="Song Y."/>
            <person name="Shin J."/>
            <person name="Jeong Y."/>
            <person name="Jin S."/>
            <person name="Lee J.K."/>
            <person name="Kim D.R."/>
            <person name="Kim S.C."/>
            <person name="Cho S."/>
            <person name="Cho B.K."/>
        </authorList>
    </citation>
    <scope>NUCLEOTIDE SEQUENCE [LARGE SCALE GENOMIC DNA]</scope>
    <source>
        <strain evidence="9">ATCC 8486</strain>
    </source>
</reference>
<keyword evidence="4 5" id="KW-0687">Ribonucleoprotein</keyword>
<evidence type="ECO:0000313" key="8">
    <source>
        <dbReference type="EMBL" id="MDE1471276.1"/>
    </source>
</evidence>
<dbReference type="GO" id="GO:0022625">
    <property type="term" value="C:cytosolic large ribosomal subunit"/>
    <property type="evidence" value="ECO:0007669"/>
    <property type="project" value="TreeGrafter"/>
</dbReference>
<dbReference type="InterPro" id="IPR005996">
    <property type="entry name" value="Ribosomal_uL30_bac-type"/>
</dbReference>
<evidence type="ECO:0000259" key="6">
    <source>
        <dbReference type="Pfam" id="PF00327"/>
    </source>
</evidence>
<evidence type="ECO:0000256" key="4">
    <source>
        <dbReference type="ARBA" id="ARBA00023274"/>
    </source>
</evidence>
<dbReference type="EMBL" id="JAQSVD010000007">
    <property type="protein sequence ID" value="MDE1471276.1"/>
    <property type="molecule type" value="Genomic_DNA"/>
</dbReference>
<accession>A0A0U3FNC3</accession>
<protein>
    <recommendedName>
        <fullName evidence="5">Large ribosomal subunit protein uL30</fullName>
    </recommendedName>
</protein>
<reference evidence="7" key="1">
    <citation type="journal article" date="2015" name="Genome Announc.">
        <title>Draft Genome Sequence of Chemolithoautotrophic Acetogenic Butanol-Producing Eubacterium limosum ATCC 8486.</title>
        <authorList>
            <person name="Song Y."/>
            <person name="Cho B.K."/>
        </authorList>
    </citation>
    <scope>NUCLEOTIDE SEQUENCE</scope>
    <source>
        <strain evidence="7">ATCC 8486</strain>
    </source>
</reference>
<name>A0A0U3FNC3_EUBLI</name>
<dbReference type="PANTHER" id="PTHR15892">
    <property type="entry name" value="MITOCHONDRIAL RIBOSOMAL PROTEIN L30"/>
    <property type="match status" value="1"/>
</dbReference>
<dbReference type="Pfam" id="PF00327">
    <property type="entry name" value="Ribosomal_L30"/>
    <property type="match status" value="1"/>
</dbReference>
<proteinExistence type="inferred from homology"/>
<reference evidence="8 10" key="4">
    <citation type="submission" date="2023-02" db="EMBL/GenBank/DDBJ databases">
        <title>Comparative genome analysis of Eubacterium limosum species.</title>
        <authorList>
            <person name="Bak J.E."/>
        </authorList>
    </citation>
    <scope>NUCLEOTIDE SEQUENCE [LARGE SCALE GENOMIC DNA]</scope>
    <source>
        <strain evidence="8 10">KGMB01548</strain>
    </source>
</reference>
<dbReference type="PANTHER" id="PTHR15892:SF2">
    <property type="entry name" value="LARGE RIBOSOMAL SUBUNIT PROTEIN UL30M"/>
    <property type="match status" value="1"/>
</dbReference>
<dbReference type="OrthoDB" id="9812790at2"/>
<dbReference type="EMBL" id="CP019962">
    <property type="protein sequence ID" value="ARD65202.1"/>
    <property type="molecule type" value="Genomic_DNA"/>
</dbReference>
<evidence type="ECO:0000313" key="9">
    <source>
        <dbReference type="Proteomes" id="UP000192391"/>
    </source>
</evidence>
<dbReference type="InterPro" id="IPR036919">
    <property type="entry name" value="Ribo_uL30_ferredoxin-like_sf"/>
</dbReference>
<comment type="subunit">
    <text evidence="2 5">Part of the 50S ribosomal subunit.</text>
</comment>
<dbReference type="GO" id="GO:0003735">
    <property type="term" value="F:structural constituent of ribosome"/>
    <property type="evidence" value="ECO:0007669"/>
    <property type="project" value="InterPro"/>
</dbReference>
<dbReference type="RefSeq" id="WP_013382268.1">
    <property type="nucleotide sequence ID" value="NZ_CP019962.1"/>
</dbReference>
<organism evidence="7 9">
    <name type="scientific">Eubacterium limosum</name>
    <dbReference type="NCBI Taxonomy" id="1736"/>
    <lineage>
        <taxon>Bacteria</taxon>
        <taxon>Bacillati</taxon>
        <taxon>Bacillota</taxon>
        <taxon>Clostridia</taxon>
        <taxon>Eubacteriales</taxon>
        <taxon>Eubacteriaceae</taxon>
        <taxon>Eubacterium</taxon>
    </lineage>
</organism>